<evidence type="ECO:0000256" key="1">
    <source>
        <dbReference type="SAM" id="SignalP"/>
    </source>
</evidence>
<dbReference type="AlphaFoldDB" id="A0A0K8RKR2"/>
<sequence>MTVLARALTLALCIFCSAAEPRTRSASRRGVSGAKTITIAYLLDGNDFQNEDASPDSEVGKWLKKVQEKAEMKLHQATGVKIKFNTTDRNVTNPELTKNLLSWTSAGSCGSESLMNAGVVLAEIKEESTTLSARPHIICVLTKQRLYQGELINLMGLALQKSLCITMVPMILTYDQSSDNVENTGNLMSELVVNSTVPDNGKTWEEYFNMCNKNRLFTTQYFRPLVRSSKSQRIFRRQ</sequence>
<reference evidence="2" key="1">
    <citation type="submission" date="2012-12" db="EMBL/GenBank/DDBJ databases">
        <title>Identification and characterization of a phenylalanine ammonia-lyase gene family in Isatis indigotica Fort.</title>
        <authorList>
            <person name="Liu Q."/>
            <person name="Chen J."/>
            <person name="Zhou X."/>
            <person name="Di P."/>
            <person name="Xiao Y."/>
            <person name="Xuan H."/>
            <person name="Zhang L."/>
            <person name="Chen W."/>
        </authorList>
    </citation>
    <scope>NUCLEOTIDE SEQUENCE</scope>
    <source>
        <tissue evidence="2">Salivary gland</tissue>
    </source>
</reference>
<keyword evidence="1" id="KW-0732">Signal</keyword>
<dbReference type="EMBL" id="GADI01002147">
    <property type="protein sequence ID" value="JAA71661.1"/>
    <property type="molecule type" value="mRNA"/>
</dbReference>
<feature type="signal peptide" evidence="1">
    <location>
        <begin position="1"/>
        <end position="18"/>
    </location>
</feature>
<proteinExistence type="evidence at transcript level"/>
<name>A0A0K8RKR2_IXORI</name>
<evidence type="ECO:0000313" key="2">
    <source>
        <dbReference type="EMBL" id="JAA71661.1"/>
    </source>
</evidence>
<feature type="chain" id="PRO_5005518704" evidence="1">
    <location>
        <begin position="19"/>
        <end position="238"/>
    </location>
</feature>
<accession>A0A0K8RKR2</accession>
<organism evidence="2">
    <name type="scientific">Ixodes ricinus</name>
    <name type="common">Common tick</name>
    <name type="synonym">Acarus ricinus</name>
    <dbReference type="NCBI Taxonomy" id="34613"/>
    <lineage>
        <taxon>Eukaryota</taxon>
        <taxon>Metazoa</taxon>
        <taxon>Ecdysozoa</taxon>
        <taxon>Arthropoda</taxon>
        <taxon>Chelicerata</taxon>
        <taxon>Arachnida</taxon>
        <taxon>Acari</taxon>
        <taxon>Parasitiformes</taxon>
        <taxon>Ixodida</taxon>
        <taxon>Ixodoidea</taxon>
        <taxon>Ixodidae</taxon>
        <taxon>Ixodinae</taxon>
        <taxon>Ixodes</taxon>
    </lineage>
</organism>
<protein>
    <submittedName>
        <fullName evidence="2">Putative ixodes 26 kDa salivary protein</fullName>
    </submittedName>
</protein>